<dbReference type="EMBL" id="HBFQ01005950">
    <property type="protein sequence ID" value="CAD8829869.1"/>
    <property type="molecule type" value="Transcribed_RNA"/>
</dbReference>
<feature type="region of interest" description="Disordered" evidence="1">
    <location>
        <begin position="561"/>
        <end position="598"/>
    </location>
</feature>
<protein>
    <submittedName>
        <fullName evidence="2">Uncharacterized protein</fullName>
    </submittedName>
</protein>
<feature type="region of interest" description="Disordered" evidence="1">
    <location>
        <begin position="474"/>
        <end position="496"/>
    </location>
</feature>
<evidence type="ECO:0000313" key="2">
    <source>
        <dbReference type="EMBL" id="CAD8829869.1"/>
    </source>
</evidence>
<feature type="region of interest" description="Disordered" evidence="1">
    <location>
        <begin position="442"/>
        <end position="461"/>
    </location>
</feature>
<organism evidence="2">
    <name type="scientific">Noctiluca scintillans</name>
    <name type="common">Sea sparkle</name>
    <name type="synonym">Red tide dinoflagellate</name>
    <dbReference type="NCBI Taxonomy" id="2966"/>
    <lineage>
        <taxon>Eukaryota</taxon>
        <taxon>Sar</taxon>
        <taxon>Alveolata</taxon>
        <taxon>Dinophyceae</taxon>
        <taxon>Noctilucales</taxon>
        <taxon>Noctilucaceae</taxon>
        <taxon>Noctiluca</taxon>
    </lineage>
</organism>
<evidence type="ECO:0000256" key="1">
    <source>
        <dbReference type="SAM" id="MobiDB-lite"/>
    </source>
</evidence>
<accession>A0A7S0ZR22</accession>
<dbReference type="AlphaFoldDB" id="A0A7S0ZR22"/>
<feature type="region of interest" description="Disordered" evidence="1">
    <location>
        <begin position="697"/>
        <end position="730"/>
    </location>
</feature>
<dbReference type="Pfam" id="PF08795">
    <property type="entry name" value="DUF1796"/>
    <property type="match status" value="1"/>
</dbReference>
<sequence>MFASPRCLPQTESSVPAPARIGSAMVPAKMPVPGSARGAGRGQVAGTHVASVGPKKEDAAIDIMEGARQESWLAPEVRRSRRANLGLDVPRTAVFIQQCEFVSLGCYCAASKGLQALGLKRYSYPFDWIRSPAEGIIQLLDTQFADFSTYTESRDEGCKGHYMGPSKWGGSFWHHDISQAKVRDDFLRRIERFLGSKEIPPCIPRVFVRAVNCTAELETILDLRSALQRALPQAKVFLVVLVDNQMQSGSFRLAGCGDILFFRIHETVLNDNWTMEKQSDAYAEAIAAASRVWSGAELGQFQDVVSLSQLRGMMTPMDSGDPGCRLFYPYRVDPLAVSMSASQESSAKVTVSATRVATARVASASVPSSDVMPASPPPSVLRGLASVQVPGSSGATSVSAPKFAAPLAAPGCSGSASVPHDVSNSRATAMPWARPCQDLQARTSTPMRVSHSPTSPRNESLSATLRTAIRKELRSMSPSAPSATFKTPRGDREVRSASVVASKAMTNTRRKDSLASATVPLVSAPSAAAEKRTTSPASVQKPCMTPRTVRQCSPPGANTFHGAFDLSLGSRSSRMTQTPRERRTEPVRRSSTPRSPGDLCGMEVMIRCPGTEGPKSVMSSCKNSQDAPCLFNLGSAHTASYTVRVRGSSAREGSLKRDNACVVDPLSPRLSLASPGVPQNLVSESKFPTTLTASFVRAPSTEPEQRSISGRSQTPSASCARRQSVGQPFPAHQQVVQQHTRAQYPHFVLEPPPFPSLASSLVRQKSVDNVVSTTPAQGLGSGSTVQSNLPAKATAQIRDSSMLRDCRSLKSLRGGSTQWR</sequence>
<gene>
    <name evidence="2" type="ORF">NSCI0253_LOCUS4215</name>
</gene>
<name>A0A7S0ZR22_NOCSC</name>
<proteinExistence type="predicted"/>
<feature type="compositionally biased region" description="Basic and acidic residues" evidence="1">
    <location>
        <begin position="579"/>
        <end position="588"/>
    </location>
</feature>
<reference evidence="2" key="1">
    <citation type="submission" date="2021-01" db="EMBL/GenBank/DDBJ databases">
        <authorList>
            <person name="Corre E."/>
            <person name="Pelletier E."/>
            <person name="Niang G."/>
            <person name="Scheremetjew M."/>
            <person name="Finn R."/>
            <person name="Kale V."/>
            <person name="Holt S."/>
            <person name="Cochrane G."/>
            <person name="Meng A."/>
            <person name="Brown T."/>
            <person name="Cohen L."/>
        </authorList>
    </citation>
    <scope>NUCLEOTIDE SEQUENCE</scope>
</reference>
<feature type="compositionally biased region" description="Polar residues" evidence="1">
    <location>
        <begin position="706"/>
        <end position="717"/>
    </location>
</feature>
<dbReference type="InterPro" id="IPR014903">
    <property type="entry name" value="DUF1796"/>
</dbReference>
<feature type="compositionally biased region" description="Polar residues" evidence="1">
    <location>
        <begin position="476"/>
        <end position="485"/>
    </location>
</feature>
<feature type="region of interest" description="Disordered" evidence="1">
    <location>
        <begin position="524"/>
        <end position="549"/>
    </location>
</feature>